<evidence type="ECO:0000313" key="2">
    <source>
        <dbReference type="Proteomes" id="UP000694005"/>
    </source>
</evidence>
<dbReference type="AlphaFoldDB" id="A0A8D9HYG4"/>
<name>A0A8D9HYG4_BRACM</name>
<sequence>MHMFHKKLKALKPLLRALNRERYGDITRRTQVAFQVLCERQRQALLNPCTETFEAEAAAASEWNHYAEVEEHF</sequence>
<dbReference type="Gramene" id="A04p08470.2_BraZ1">
    <property type="protein sequence ID" value="A04p08470.2_BraZ1.CDS.1"/>
    <property type="gene ID" value="A04g08470.2_BraZ1"/>
</dbReference>
<dbReference type="Proteomes" id="UP000694005">
    <property type="component" value="Chromosome A04"/>
</dbReference>
<evidence type="ECO:0000313" key="1">
    <source>
        <dbReference type="EMBL" id="CAG7905946.1"/>
    </source>
</evidence>
<feature type="non-terminal residue" evidence="1">
    <location>
        <position position="73"/>
    </location>
</feature>
<gene>
    <name evidence="1" type="ORF">BRAPAZ1V2_A04P08470.2</name>
</gene>
<dbReference type="EMBL" id="LS974620">
    <property type="protein sequence ID" value="CAG7905946.1"/>
    <property type="molecule type" value="Genomic_DNA"/>
</dbReference>
<organism evidence="1 2">
    <name type="scientific">Brassica campestris</name>
    <name type="common">Field mustard</name>
    <dbReference type="NCBI Taxonomy" id="3711"/>
    <lineage>
        <taxon>Eukaryota</taxon>
        <taxon>Viridiplantae</taxon>
        <taxon>Streptophyta</taxon>
        <taxon>Embryophyta</taxon>
        <taxon>Tracheophyta</taxon>
        <taxon>Spermatophyta</taxon>
        <taxon>Magnoliopsida</taxon>
        <taxon>eudicotyledons</taxon>
        <taxon>Gunneridae</taxon>
        <taxon>Pentapetalae</taxon>
        <taxon>rosids</taxon>
        <taxon>malvids</taxon>
        <taxon>Brassicales</taxon>
        <taxon>Brassicaceae</taxon>
        <taxon>Brassiceae</taxon>
        <taxon>Brassica</taxon>
    </lineage>
</organism>
<accession>A0A8D9HYG4</accession>
<protein>
    <submittedName>
        <fullName evidence="1">Uncharacterized protein</fullName>
    </submittedName>
</protein>
<reference evidence="1 2" key="1">
    <citation type="submission" date="2021-07" db="EMBL/GenBank/DDBJ databases">
        <authorList>
            <consortium name="Genoscope - CEA"/>
            <person name="William W."/>
        </authorList>
    </citation>
    <scope>NUCLEOTIDE SEQUENCE [LARGE SCALE GENOMIC DNA]</scope>
</reference>
<proteinExistence type="predicted"/>